<protein>
    <recommendedName>
        <fullName evidence="3">EF-hand domain-containing protein</fullName>
    </recommendedName>
</protein>
<sequence length="143" mass="16538">MSNAKKFKEGFKRIDQYNNGDISWEELNFHGIHNRSLPMTMSQVDNMFGELETDGEDRIFGVSKYLVNQLHHSSLPVKHEDVINKKHGARKVSILKVDDNAKNIKNQLETLKIPVVEDKSFKELEDWIVVSVLKPDPDPRPNR</sequence>
<dbReference type="Gene3D" id="1.10.238.10">
    <property type="entry name" value="EF-hand"/>
    <property type="match status" value="1"/>
</dbReference>
<dbReference type="InterPro" id="IPR011992">
    <property type="entry name" value="EF-hand-dom_pair"/>
</dbReference>
<keyword evidence="2" id="KW-1185">Reference proteome</keyword>
<evidence type="ECO:0000313" key="2">
    <source>
        <dbReference type="Proteomes" id="UP000886595"/>
    </source>
</evidence>
<name>A0A8X7V8Y5_BRACI</name>
<dbReference type="Proteomes" id="UP000886595">
    <property type="component" value="Unassembled WGS sequence"/>
</dbReference>
<reference evidence="1 2" key="1">
    <citation type="submission" date="2020-02" db="EMBL/GenBank/DDBJ databases">
        <authorList>
            <person name="Ma Q."/>
            <person name="Huang Y."/>
            <person name="Song X."/>
            <person name="Pei D."/>
        </authorList>
    </citation>
    <scope>NUCLEOTIDE SEQUENCE [LARGE SCALE GENOMIC DNA]</scope>
    <source>
        <strain evidence="1">Sxm20200214</strain>
        <tissue evidence="1">Leaf</tissue>
    </source>
</reference>
<proteinExistence type="predicted"/>
<accession>A0A8X7V8Y5</accession>
<dbReference type="EMBL" id="JAAMPC010000006">
    <property type="protein sequence ID" value="KAG2306824.1"/>
    <property type="molecule type" value="Genomic_DNA"/>
</dbReference>
<dbReference type="AlphaFoldDB" id="A0A8X7V8Y5"/>
<dbReference type="SUPFAM" id="SSF47473">
    <property type="entry name" value="EF-hand"/>
    <property type="match status" value="1"/>
</dbReference>
<dbReference type="OrthoDB" id="26525at2759"/>
<evidence type="ECO:0008006" key="3">
    <source>
        <dbReference type="Google" id="ProtNLM"/>
    </source>
</evidence>
<comment type="caution">
    <text evidence="1">The sequence shown here is derived from an EMBL/GenBank/DDBJ whole genome shotgun (WGS) entry which is preliminary data.</text>
</comment>
<evidence type="ECO:0000313" key="1">
    <source>
        <dbReference type="EMBL" id="KAG2306824.1"/>
    </source>
</evidence>
<organism evidence="1 2">
    <name type="scientific">Brassica carinata</name>
    <name type="common">Ethiopian mustard</name>
    <name type="synonym">Abyssinian cabbage</name>
    <dbReference type="NCBI Taxonomy" id="52824"/>
    <lineage>
        <taxon>Eukaryota</taxon>
        <taxon>Viridiplantae</taxon>
        <taxon>Streptophyta</taxon>
        <taxon>Embryophyta</taxon>
        <taxon>Tracheophyta</taxon>
        <taxon>Spermatophyta</taxon>
        <taxon>Magnoliopsida</taxon>
        <taxon>eudicotyledons</taxon>
        <taxon>Gunneridae</taxon>
        <taxon>Pentapetalae</taxon>
        <taxon>rosids</taxon>
        <taxon>malvids</taxon>
        <taxon>Brassicales</taxon>
        <taxon>Brassicaceae</taxon>
        <taxon>Brassiceae</taxon>
        <taxon>Brassica</taxon>
    </lineage>
</organism>
<gene>
    <name evidence="1" type="ORF">Bca52824_026572</name>
</gene>